<comment type="caution">
    <text evidence="9">The sequence shown here is derived from an EMBL/GenBank/DDBJ whole genome shotgun (WGS) entry which is preliminary data.</text>
</comment>
<comment type="similarity">
    <text evidence="2 7">Belongs to the cytochrome P450 family.</text>
</comment>
<evidence type="ECO:0000256" key="3">
    <source>
        <dbReference type="ARBA" id="ARBA00022692"/>
    </source>
</evidence>
<evidence type="ECO:0000256" key="6">
    <source>
        <dbReference type="ARBA" id="ARBA00023004"/>
    </source>
</evidence>
<comment type="subcellular location">
    <subcellularLocation>
        <location evidence="1">Membrane</location>
        <topology evidence="1">Single-pass membrane protein</topology>
    </subcellularLocation>
</comment>
<evidence type="ECO:0000256" key="1">
    <source>
        <dbReference type="ARBA" id="ARBA00004167"/>
    </source>
</evidence>
<dbReference type="GO" id="GO:0016705">
    <property type="term" value="F:oxidoreductase activity, acting on paired donors, with incorporation or reduction of molecular oxygen"/>
    <property type="evidence" value="ECO:0007669"/>
    <property type="project" value="InterPro"/>
</dbReference>
<dbReference type="Gene3D" id="1.10.630.10">
    <property type="entry name" value="Cytochrome P450"/>
    <property type="match status" value="2"/>
</dbReference>
<protein>
    <recommendedName>
        <fullName evidence="11">Cytochrome P450</fullName>
    </recommendedName>
</protein>
<dbReference type="GO" id="GO:0005506">
    <property type="term" value="F:iron ion binding"/>
    <property type="evidence" value="ECO:0007669"/>
    <property type="project" value="InterPro"/>
</dbReference>
<feature type="signal peptide" evidence="8">
    <location>
        <begin position="1"/>
        <end position="20"/>
    </location>
</feature>
<evidence type="ECO:0000256" key="7">
    <source>
        <dbReference type="RuleBase" id="RU000461"/>
    </source>
</evidence>
<keyword evidence="8" id="KW-0732">Signal</keyword>
<keyword evidence="3" id="KW-0812">Transmembrane</keyword>
<dbReference type="PROSITE" id="PS00086">
    <property type="entry name" value="CYTOCHROME_P450"/>
    <property type="match status" value="1"/>
</dbReference>
<dbReference type="PANTHER" id="PTHR24286">
    <property type="entry name" value="CYTOCHROME P450 26"/>
    <property type="match status" value="1"/>
</dbReference>
<dbReference type="SUPFAM" id="SSF48264">
    <property type="entry name" value="Cytochrome P450"/>
    <property type="match status" value="2"/>
</dbReference>
<dbReference type="InterPro" id="IPR017972">
    <property type="entry name" value="Cyt_P450_CS"/>
</dbReference>
<keyword evidence="7" id="KW-0349">Heme</keyword>
<evidence type="ECO:0000256" key="5">
    <source>
        <dbReference type="ARBA" id="ARBA00022989"/>
    </source>
</evidence>
<accession>A0AAP0N9C6</accession>
<keyword evidence="5" id="KW-1133">Transmembrane helix</keyword>
<keyword evidence="7" id="KW-0560">Oxidoreductase</keyword>
<keyword evidence="10" id="KW-1185">Reference proteome</keyword>
<dbReference type="InterPro" id="IPR001128">
    <property type="entry name" value="Cyt_P450"/>
</dbReference>
<feature type="chain" id="PRO_5042954640" description="Cytochrome P450" evidence="8">
    <location>
        <begin position="21"/>
        <end position="315"/>
    </location>
</feature>
<name>A0AAP0N9C6_LIQFO</name>
<dbReference type="Pfam" id="PF00067">
    <property type="entry name" value="p450"/>
    <property type="match status" value="1"/>
</dbReference>
<evidence type="ECO:0000256" key="4">
    <source>
        <dbReference type="ARBA" id="ARBA00022723"/>
    </source>
</evidence>
<keyword evidence="5" id="KW-0472">Membrane</keyword>
<evidence type="ECO:0000313" key="9">
    <source>
        <dbReference type="EMBL" id="KAK9267530.1"/>
    </source>
</evidence>
<evidence type="ECO:0000313" key="10">
    <source>
        <dbReference type="Proteomes" id="UP001415857"/>
    </source>
</evidence>
<dbReference type="GO" id="GO:0016020">
    <property type="term" value="C:membrane"/>
    <property type="evidence" value="ECO:0007669"/>
    <property type="project" value="UniProtKB-SubCell"/>
</dbReference>
<evidence type="ECO:0000256" key="2">
    <source>
        <dbReference type="ARBA" id="ARBA00010617"/>
    </source>
</evidence>
<dbReference type="PANTHER" id="PTHR24286:SF88">
    <property type="entry name" value="BETA-AMYRIN 28-OXIDASE-LIKE"/>
    <property type="match status" value="1"/>
</dbReference>
<keyword evidence="6 7" id="KW-0408">Iron</keyword>
<organism evidence="9 10">
    <name type="scientific">Liquidambar formosana</name>
    <name type="common">Formosan gum</name>
    <dbReference type="NCBI Taxonomy" id="63359"/>
    <lineage>
        <taxon>Eukaryota</taxon>
        <taxon>Viridiplantae</taxon>
        <taxon>Streptophyta</taxon>
        <taxon>Embryophyta</taxon>
        <taxon>Tracheophyta</taxon>
        <taxon>Spermatophyta</taxon>
        <taxon>Magnoliopsida</taxon>
        <taxon>eudicotyledons</taxon>
        <taxon>Gunneridae</taxon>
        <taxon>Pentapetalae</taxon>
        <taxon>Saxifragales</taxon>
        <taxon>Altingiaceae</taxon>
        <taxon>Liquidambar</taxon>
    </lineage>
</organism>
<dbReference type="InterPro" id="IPR036396">
    <property type="entry name" value="Cyt_P450_sf"/>
</dbReference>
<dbReference type="GO" id="GO:0020037">
    <property type="term" value="F:heme binding"/>
    <property type="evidence" value="ECO:0007669"/>
    <property type="project" value="InterPro"/>
</dbReference>
<evidence type="ECO:0008006" key="11">
    <source>
        <dbReference type="Google" id="ProtNLM"/>
    </source>
</evidence>
<sequence length="315" mass="36120">MEPMFLLLSLTLVVVSLALAIFAFKPRHSEAKLLPPGSLGWPIMGETLEFLFGKPEKFVFDRMKKYSPDTFKTNILGEKTVVICGPEGHKFLFSNEQKLFTAFRPHSMQKFFQQLEVSAAKKSGELLDWDDLQKMKYSWNVVYEVMRLTPPLQGTFREALEDFTYAGYTIPKGWKLYWTVSTTNKNPEYFKDPEKFDPSRYEEGNGPAAYVFVPFGGGPRMCPGKEYARLAILTFIHNVVKRFEWEVLFPNEKIMGDMMPTPEKGLPFLPMDSSGPRHQAGLSGQYPEWASIVLFTRWAPPAHLAKLRPAQVRKQ</sequence>
<gene>
    <name evidence="9" type="ORF">L1049_009958</name>
</gene>
<dbReference type="GO" id="GO:0004497">
    <property type="term" value="F:monooxygenase activity"/>
    <property type="evidence" value="ECO:0007669"/>
    <property type="project" value="UniProtKB-KW"/>
</dbReference>
<keyword evidence="4 7" id="KW-0479">Metal-binding</keyword>
<evidence type="ECO:0000256" key="8">
    <source>
        <dbReference type="SAM" id="SignalP"/>
    </source>
</evidence>
<reference evidence="9 10" key="1">
    <citation type="journal article" date="2024" name="Plant J.">
        <title>Genome sequences and population genomics reveal climatic adaptation and genomic divergence between two closely related sweetgum species.</title>
        <authorList>
            <person name="Xu W.Q."/>
            <person name="Ren C.Q."/>
            <person name="Zhang X.Y."/>
            <person name="Comes H.P."/>
            <person name="Liu X.H."/>
            <person name="Li Y.G."/>
            <person name="Kettle C.J."/>
            <person name="Jalonen R."/>
            <person name="Gaisberger H."/>
            <person name="Ma Y.Z."/>
            <person name="Qiu Y.X."/>
        </authorList>
    </citation>
    <scope>NUCLEOTIDE SEQUENCE [LARGE SCALE GENOMIC DNA]</scope>
    <source>
        <strain evidence="9">Hangzhou</strain>
    </source>
</reference>
<dbReference type="AlphaFoldDB" id="A0AAP0N9C6"/>
<dbReference type="GO" id="GO:0016125">
    <property type="term" value="P:sterol metabolic process"/>
    <property type="evidence" value="ECO:0007669"/>
    <property type="project" value="TreeGrafter"/>
</dbReference>
<dbReference type="PRINTS" id="PR00359">
    <property type="entry name" value="BP450"/>
</dbReference>
<dbReference type="InterPro" id="IPR002397">
    <property type="entry name" value="Cyt_P450_B"/>
</dbReference>
<proteinExistence type="inferred from homology"/>
<dbReference type="Proteomes" id="UP001415857">
    <property type="component" value="Unassembled WGS sequence"/>
</dbReference>
<keyword evidence="7" id="KW-0503">Monooxygenase</keyword>
<dbReference type="EMBL" id="JBBPBK010000016">
    <property type="protein sequence ID" value="KAK9267530.1"/>
    <property type="molecule type" value="Genomic_DNA"/>
</dbReference>